<sequence length="346" mass="38748">MSDNDLDERFNALMEQIDRQERRKMRKTAEREWAHLPRFRRRRRLRITAAVAAVAVAGAGAFVAWRPEVLGQAGTALTTALADAVPEDADRAFGPVPEETTPVEREPVAVSPFEGSPAMKYADGEKGLTMPRPKAMGGLSKKEVAAALSRTRALLKAAHLDRRVLLKSGSKPFAELLDPGDRVWFLKNLDRKKTKKNKKDYYNTRYLLTSFAPRTTELVTDVIKVRGRTTLSPSRENGYPGVRVKVNYLFVYAVRRPGQPETAMRLVAHSKREFFAYRENGRPAIWLKRWNNSVAGARCDVDDGFVRPSYDDAPLDEEAAKATGAPVDPYDLEQRDIEGCGRTTGT</sequence>
<protein>
    <submittedName>
        <fullName evidence="4">Uncharacterized protein</fullName>
    </submittedName>
</protein>
<keyword evidence="1" id="KW-0175">Coiled coil</keyword>
<organism evidence="4 5">
    <name type="scientific">Planobispora takensis</name>
    <dbReference type="NCBI Taxonomy" id="1367882"/>
    <lineage>
        <taxon>Bacteria</taxon>
        <taxon>Bacillati</taxon>
        <taxon>Actinomycetota</taxon>
        <taxon>Actinomycetes</taxon>
        <taxon>Streptosporangiales</taxon>
        <taxon>Streptosporangiaceae</taxon>
        <taxon>Planobispora</taxon>
    </lineage>
</organism>
<evidence type="ECO:0000313" key="5">
    <source>
        <dbReference type="Proteomes" id="UP000634476"/>
    </source>
</evidence>
<feature type="coiled-coil region" evidence="1">
    <location>
        <begin position="3"/>
        <end position="30"/>
    </location>
</feature>
<accession>A0A8J3WU81</accession>
<keyword evidence="5" id="KW-1185">Reference proteome</keyword>
<evidence type="ECO:0000313" key="4">
    <source>
        <dbReference type="EMBL" id="GII01900.1"/>
    </source>
</evidence>
<dbReference type="AlphaFoldDB" id="A0A8J3WU81"/>
<dbReference type="RefSeq" id="WP_203876256.1">
    <property type="nucleotide sequence ID" value="NZ_BOOK01000029.1"/>
</dbReference>
<comment type="caution">
    <text evidence="4">The sequence shown here is derived from an EMBL/GenBank/DDBJ whole genome shotgun (WGS) entry which is preliminary data.</text>
</comment>
<reference evidence="4" key="1">
    <citation type="submission" date="2021-01" db="EMBL/GenBank/DDBJ databases">
        <title>Whole genome shotgun sequence of Planobispora takensis NBRC 109077.</title>
        <authorList>
            <person name="Komaki H."/>
            <person name="Tamura T."/>
        </authorList>
    </citation>
    <scope>NUCLEOTIDE SEQUENCE</scope>
    <source>
        <strain evidence="4">NBRC 109077</strain>
    </source>
</reference>
<dbReference type="EMBL" id="BOOK01000029">
    <property type="protein sequence ID" value="GII01900.1"/>
    <property type="molecule type" value="Genomic_DNA"/>
</dbReference>
<proteinExistence type="predicted"/>
<evidence type="ECO:0000256" key="1">
    <source>
        <dbReference type="SAM" id="Coils"/>
    </source>
</evidence>
<feature type="transmembrane region" description="Helical" evidence="3">
    <location>
        <begin position="45"/>
        <end position="65"/>
    </location>
</feature>
<dbReference type="Proteomes" id="UP000634476">
    <property type="component" value="Unassembled WGS sequence"/>
</dbReference>
<keyword evidence="3" id="KW-0472">Membrane</keyword>
<feature type="region of interest" description="Disordered" evidence="2">
    <location>
        <begin position="315"/>
        <end position="346"/>
    </location>
</feature>
<evidence type="ECO:0000256" key="3">
    <source>
        <dbReference type="SAM" id="Phobius"/>
    </source>
</evidence>
<gene>
    <name evidence="4" type="ORF">Pta02_39080</name>
</gene>
<evidence type="ECO:0000256" key="2">
    <source>
        <dbReference type="SAM" id="MobiDB-lite"/>
    </source>
</evidence>
<keyword evidence="3" id="KW-0812">Transmembrane</keyword>
<name>A0A8J3WU81_9ACTN</name>
<keyword evidence="3" id="KW-1133">Transmembrane helix</keyword>